<dbReference type="Proteomes" id="UP001602245">
    <property type="component" value="Unassembled WGS sequence"/>
</dbReference>
<evidence type="ECO:0000313" key="1">
    <source>
        <dbReference type="EMBL" id="MFF5296848.1"/>
    </source>
</evidence>
<gene>
    <name evidence="1" type="ORF">ACFY35_46085</name>
</gene>
<protein>
    <submittedName>
        <fullName evidence="1">Uncharacterized protein</fullName>
    </submittedName>
</protein>
<accession>A0ABW6WU82</accession>
<proteinExistence type="predicted"/>
<comment type="caution">
    <text evidence="1">The sequence shown here is derived from an EMBL/GenBank/DDBJ whole genome shotgun (WGS) entry which is preliminary data.</text>
</comment>
<dbReference type="EMBL" id="JBIAZU010000009">
    <property type="protein sequence ID" value="MFF5296848.1"/>
    <property type="molecule type" value="Genomic_DNA"/>
</dbReference>
<keyword evidence="2" id="KW-1185">Reference proteome</keyword>
<dbReference type="RefSeq" id="WP_020515377.1">
    <property type="nucleotide sequence ID" value="NZ_JBIAZU010000009.1"/>
</dbReference>
<sequence>MKEPCALDALLSAGGPVRVAVRPCCLAALVGRRPTPPSDGKVEPAEFVCAAADAELQVSP</sequence>
<evidence type="ECO:0000313" key="2">
    <source>
        <dbReference type="Proteomes" id="UP001602245"/>
    </source>
</evidence>
<name>A0ABW6WU82_9ACTN</name>
<reference evidence="1 2" key="1">
    <citation type="submission" date="2024-10" db="EMBL/GenBank/DDBJ databases">
        <title>The Natural Products Discovery Center: Release of the First 8490 Sequenced Strains for Exploring Actinobacteria Biosynthetic Diversity.</title>
        <authorList>
            <person name="Kalkreuter E."/>
            <person name="Kautsar S.A."/>
            <person name="Yang D."/>
            <person name="Bader C.D."/>
            <person name="Teijaro C.N."/>
            <person name="Fluegel L."/>
            <person name="Davis C.M."/>
            <person name="Simpson J.R."/>
            <person name="Lauterbach L."/>
            <person name="Steele A.D."/>
            <person name="Gui C."/>
            <person name="Meng S."/>
            <person name="Li G."/>
            <person name="Viehrig K."/>
            <person name="Ye F."/>
            <person name="Su P."/>
            <person name="Kiefer A.F."/>
            <person name="Nichols A."/>
            <person name="Cepeda A.J."/>
            <person name="Yan W."/>
            <person name="Fan B."/>
            <person name="Jiang Y."/>
            <person name="Adhikari A."/>
            <person name="Zheng C.-J."/>
            <person name="Schuster L."/>
            <person name="Cowan T.M."/>
            <person name="Smanski M.J."/>
            <person name="Chevrette M.G."/>
            <person name="De Carvalho L.P.S."/>
            <person name="Shen B."/>
        </authorList>
    </citation>
    <scope>NUCLEOTIDE SEQUENCE [LARGE SCALE GENOMIC DNA]</scope>
    <source>
        <strain evidence="1 2">NPDC000087</strain>
    </source>
</reference>
<organism evidence="1 2">
    <name type="scientific">Paractinoplanes globisporus</name>
    <dbReference type="NCBI Taxonomy" id="113565"/>
    <lineage>
        <taxon>Bacteria</taxon>
        <taxon>Bacillati</taxon>
        <taxon>Actinomycetota</taxon>
        <taxon>Actinomycetes</taxon>
        <taxon>Micromonosporales</taxon>
        <taxon>Micromonosporaceae</taxon>
        <taxon>Paractinoplanes</taxon>
    </lineage>
</organism>